<reference evidence="1 2" key="1">
    <citation type="submission" date="2020-10" db="EMBL/GenBank/DDBJ databases">
        <title>Genome Sequencing of Rodentibacter spp. strain DSM111151.</title>
        <authorList>
            <person name="Benga L."/>
            <person name="Lautwein T."/>
        </authorList>
    </citation>
    <scope>NUCLEOTIDE SEQUENCE [LARGE SCALE GENOMIC DNA]</scope>
    <source>
        <strain evidence="1 2">DSM 111151</strain>
    </source>
</reference>
<sequence length="129" mass="15310">MLLLLCLMLGGLFYWLINRPQRIITLGTFRQAKTVCVNERQFYIEEVAFKDYQAAIHGYFNIAPQLEHYAAVQEVNYDFFDFYSVVLRFEDCTMKLVRQIDKVRLIKSLQPMSIAEFEARIVPIVYREI</sequence>
<dbReference type="EMBL" id="CP063056">
    <property type="protein sequence ID" value="QPB42087.1"/>
    <property type="molecule type" value="Genomic_DNA"/>
</dbReference>
<accession>A0ABX6UVK1</accession>
<name>A0ABX6UVK1_9PAST</name>
<gene>
    <name evidence="1" type="ORF">IHV77_09195</name>
</gene>
<dbReference type="RefSeq" id="WP_194811669.1">
    <property type="nucleotide sequence ID" value="NZ_CP063056.1"/>
</dbReference>
<organism evidence="1 2">
    <name type="scientific">Rodentibacter haemolyticus</name>
    <dbReference type="NCBI Taxonomy" id="2778911"/>
    <lineage>
        <taxon>Bacteria</taxon>
        <taxon>Pseudomonadati</taxon>
        <taxon>Pseudomonadota</taxon>
        <taxon>Gammaproteobacteria</taxon>
        <taxon>Pasteurellales</taxon>
        <taxon>Pasteurellaceae</taxon>
        <taxon>Rodentibacter</taxon>
    </lineage>
</organism>
<keyword evidence="2" id="KW-1185">Reference proteome</keyword>
<proteinExistence type="predicted"/>
<protein>
    <submittedName>
        <fullName evidence="1">Uncharacterized protein</fullName>
    </submittedName>
</protein>
<dbReference type="Proteomes" id="UP000663069">
    <property type="component" value="Chromosome"/>
</dbReference>
<evidence type="ECO:0000313" key="2">
    <source>
        <dbReference type="Proteomes" id="UP000663069"/>
    </source>
</evidence>
<evidence type="ECO:0000313" key="1">
    <source>
        <dbReference type="EMBL" id="QPB42087.1"/>
    </source>
</evidence>